<dbReference type="EMBL" id="JAUOZU010000013">
    <property type="protein sequence ID" value="MDO6965723.1"/>
    <property type="molecule type" value="Genomic_DNA"/>
</dbReference>
<evidence type="ECO:0000256" key="2">
    <source>
        <dbReference type="RuleBase" id="RU362097"/>
    </source>
</evidence>
<organism evidence="3 4">
    <name type="scientific">Rhizobium alvei</name>
    <dbReference type="NCBI Taxonomy" id="1132659"/>
    <lineage>
        <taxon>Bacteria</taxon>
        <taxon>Pseudomonadati</taxon>
        <taxon>Pseudomonadota</taxon>
        <taxon>Alphaproteobacteria</taxon>
        <taxon>Hyphomicrobiales</taxon>
        <taxon>Rhizobiaceae</taxon>
        <taxon>Rhizobium/Agrobacterium group</taxon>
        <taxon>Rhizobium</taxon>
    </lineage>
</organism>
<dbReference type="PANTHER" id="PTHR30203">
    <property type="entry name" value="OUTER MEMBRANE CATION EFFLUX PROTEIN"/>
    <property type="match status" value="1"/>
</dbReference>
<accession>A0ABT8YQV3</accession>
<keyword evidence="2" id="KW-0472">Membrane</keyword>
<keyword evidence="2" id="KW-0449">Lipoprotein</keyword>
<keyword evidence="2" id="KW-0812">Transmembrane</keyword>
<keyword evidence="2" id="KW-0732">Signal</keyword>
<sequence length="462" mass="49114">MRNTIALLLCASILGSCSATSGFQPGPEVAVTPNFKQATRKPGTTIAPSTQWWANFGDANLNRLVEEALAQNLTVELARERVRAARLSAKVSKGAYYPSITASYSDTRSGTRVNGKTTNTSSKSAGLNGSWTLDFLGGKSTADREAAKIEAQKEALNGARLDIIASMVTAYLNAQGIGQQLAISRKSLSVQKETLGITRAKLEAGSASALDSTRAAAQTALTSADIPSLQESREQAINQIALLLGKQPAELNNVFTEYKPLKRPKVRFSEGVPADLLRNRPDIREAERTLAAAVADIGVAEADLLPSLSLSGSLKLSGSDLATKSWSFGPAINLPIFNRGTLKASVDLAKSSARQDYLTYRETVIAAVGEVEDALVALKYERDRNGKLAVAVSELRKAEALARQLYTSGSAEFSDVLDAQDSLYSAELQLASSSLQLAVNYVVLCQALGGGWDGDEPVKNES</sequence>
<dbReference type="Gene3D" id="2.20.200.10">
    <property type="entry name" value="Outer membrane efflux proteins (OEP)"/>
    <property type="match status" value="1"/>
</dbReference>
<comment type="subcellular location">
    <subcellularLocation>
        <location evidence="2">Cell membrane</location>
        <topology evidence="2">Lipid-anchor</topology>
    </subcellularLocation>
</comment>
<dbReference type="Pfam" id="PF02321">
    <property type="entry name" value="OEP"/>
    <property type="match status" value="2"/>
</dbReference>
<dbReference type="PROSITE" id="PS51257">
    <property type="entry name" value="PROKAR_LIPOPROTEIN"/>
    <property type="match status" value="1"/>
</dbReference>
<proteinExistence type="inferred from homology"/>
<keyword evidence="2" id="KW-0564">Palmitate</keyword>
<dbReference type="PANTHER" id="PTHR30203:SF32">
    <property type="entry name" value="CATION EFFLUX SYSTEM PROTEIN CUSC"/>
    <property type="match status" value="1"/>
</dbReference>
<dbReference type="RefSeq" id="WP_304377657.1">
    <property type="nucleotide sequence ID" value="NZ_JAUOZU010000013.1"/>
</dbReference>
<reference evidence="3" key="1">
    <citation type="journal article" date="2015" name="Int. J. Syst. Evol. Microbiol.">
        <title>Rhizobium alvei sp. nov., isolated from a freshwater river.</title>
        <authorList>
            <person name="Sheu S.Y."/>
            <person name="Huang H.W."/>
            <person name="Young C.C."/>
            <person name="Chen W.M."/>
        </authorList>
    </citation>
    <scope>NUCLEOTIDE SEQUENCE</scope>
    <source>
        <strain evidence="3">TNR-22</strain>
    </source>
</reference>
<evidence type="ECO:0000256" key="1">
    <source>
        <dbReference type="ARBA" id="ARBA00007613"/>
    </source>
</evidence>
<dbReference type="Gene3D" id="1.20.1600.10">
    <property type="entry name" value="Outer membrane efflux proteins (OEP)"/>
    <property type="match status" value="1"/>
</dbReference>
<name>A0ABT8YQV3_9HYPH</name>
<comment type="similarity">
    <text evidence="1 2">Belongs to the outer membrane factor (OMF) (TC 1.B.17) family.</text>
</comment>
<reference evidence="3" key="2">
    <citation type="submission" date="2023-07" db="EMBL/GenBank/DDBJ databases">
        <authorList>
            <person name="Shen H."/>
        </authorList>
    </citation>
    <scope>NUCLEOTIDE SEQUENCE</scope>
    <source>
        <strain evidence="3">TNR-22</strain>
    </source>
</reference>
<evidence type="ECO:0000313" key="4">
    <source>
        <dbReference type="Proteomes" id="UP001174932"/>
    </source>
</evidence>
<keyword evidence="2" id="KW-1134">Transmembrane beta strand</keyword>
<dbReference type="InterPro" id="IPR010131">
    <property type="entry name" value="MdtP/NodT-like"/>
</dbReference>
<dbReference type="NCBIfam" id="TIGR01845">
    <property type="entry name" value="outer_NodT"/>
    <property type="match status" value="1"/>
</dbReference>
<feature type="signal peptide" evidence="2">
    <location>
        <begin position="1"/>
        <end position="21"/>
    </location>
</feature>
<comment type="caution">
    <text evidence="3">The sequence shown here is derived from an EMBL/GenBank/DDBJ whole genome shotgun (WGS) entry which is preliminary data.</text>
</comment>
<protein>
    <submittedName>
        <fullName evidence="3">Efflux transporter outer membrane subunit</fullName>
    </submittedName>
</protein>
<gene>
    <name evidence="3" type="ORF">Q4481_17305</name>
</gene>
<dbReference type="InterPro" id="IPR003423">
    <property type="entry name" value="OMP_efflux"/>
</dbReference>
<feature type="chain" id="PRO_5045003758" evidence="2">
    <location>
        <begin position="22"/>
        <end position="462"/>
    </location>
</feature>
<dbReference type="SUPFAM" id="SSF56954">
    <property type="entry name" value="Outer membrane efflux proteins (OEP)"/>
    <property type="match status" value="1"/>
</dbReference>
<keyword evidence="4" id="KW-1185">Reference proteome</keyword>
<dbReference type="Proteomes" id="UP001174932">
    <property type="component" value="Unassembled WGS sequence"/>
</dbReference>
<evidence type="ECO:0000313" key="3">
    <source>
        <dbReference type="EMBL" id="MDO6965723.1"/>
    </source>
</evidence>